<dbReference type="PANTHER" id="PTHR44366:SF1">
    <property type="entry name" value="UDP-N-ACETYLGLUCOSAMINE--PEPTIDE N-ACETYLGLUCOSAMINYLTRANSFERASE 110 KDA SUBUNIT"/>
    <property type="match status" value="1"/>
</dbReference>
<dbReference type="PROSITE" id="PS50293">
    <property type="entry name" value="TPR_REGION"/>
    <property type="match status" value="1"/>
</dbReference>
<dbReference type="InterPro" id="IPR019734">
    <property type="entry name" value="TPR_rpt"/>
</dbReference>
<dbReference type="SUPFAM" id="SSF48439">
    <property type="entry name" value="Protein prenylyltransferase"/>
    <property type="match status" value="1"/>
</dbReference>
<dbReference type="OrthoDB" id="9814129at2"/>
<feature type="repeat" description="TPR" evidence="1">
    <location>
        <begin position="112"/>
        <end position="145"/>
    </location>
</feature>
<dbReference type="Pfam" id="PF00515">
    <property type="entry name" value="TPR_1"/>
    <property type="match status" value="2"/>
</dbReference>
<dbReference type="InterPro" id="IPR011990">
    <property type="entry name" value="TPR-like_helical_dom_sf"/>
</dbReference>
<evidence type="ECO:0000313" key="3">
    <source>
        <dbReference type="Proteomes" id="UP000298656"/>
    </source>
</evidence>
<dbReference type="Gene3D" id="3.40.50.2000">
    <property type="entry name" value="Glycogen Phosphorylase B"/>
    <property type="match status" value="1"/>
</dbReference>
<dbReference type="RefSeq" id="WP_137335683.1">
    <property type="nucleotide sequence ID" value="NZ_CP040078.1"/>
</dbReference>
<dbReference type="InterPro" id="IPR037919">
    <property type="entry name" value="OGT"/>
</dbReference>
<dbReference type="Gene3D" id="1.25.40.10">
    <property type="entry name" value="Tetratricopeptide repeat domain"/>
    <property type="match status" value="3"/>
</dbReference>
<name>A0A4P8IUW4_9BURK</name>
<dbReference type="InterPro" id="IPR002201">
    <property type="entry name" value="Glyco_trans_9"/>
</dbReference>
<dbReference type="EMBL" id="CP040078">
    <property type="protein sequence ID" value="QCP52912.1"/>
    <property type="molecule type" value="Genomic_DNA"/>
</dbReference>
<dbReference type="SUPFAM" id="SSF53756">
    <property type="entry name" value="UDP-Glycosyltransferase/glycogen phosphorylase"/>
    <property type="match status" value="1"/>
</dbReference>
<proteinExistence type="predicted"/>
<dbReference type="PANTHER" id="PTHR44366">
    <property type="entry name" value="UDP-N-ACETYLGLUCOSAMINE--PEPTIDE N-ACETYLGLUCOSAMINYLTRANSFERASE 110 KDA SUBUNIT"/>
    <property type="match status" value="1"/>
</dbReference>
<sequence length="587" mass="64141">MSKPGNQRQLDTLLQQAVALQQNGALAEAEELYREILAIRPKHFDALQLLGALSLQAGRLDDGIAFLKKAVSIDGMHAPIHSNLAFALNAKQQYKDALASANRALALMPNFADALNNRGTALGALDAPAEALASFDRALALKPDMPEAWNNRSCVLRDLDRPADALTSCDHAIVLRPNYAEAWSNRGNALSDLNRPQEAEQSYHQAIAAQQTLADAWNNLGLALVDMNRHADALSSYDRALALKPDSVEGHWNRALCLLQMGNLDAGWQEYEWRWRRNRSKASLRAFTQPLWLGAESLEGKTILLHAEQGLGDTLQFCRYAPMVAKLGAKIVLEVQPELMRLLGPLEGVTQLVAQGQPLPAFDTHCPLLSLPLAFKTDLASIPGTTPYLFAAPEAVTHWGSRVAAAMDASSSGADTLKVGLVWAGGNRPHVPELRKNDARRSLALERLIPLLDVPNVQFFSLQKGPPAQQLAALHERHEASPRSVARHIIDLTAELTDFADTAALVSNLDLVISVDTSTAHLAGAIGKPVWILNRLDTCWRWMLGRDDSPWYPDVRLFRQPTLGDWDSVIDSAREALIALAATQAAT</sequence>
<dbReference type="Proteomes" id="UP000298656">
    <property type="component" value="Chromosome 2"/>
</dbReference>
<keyword evidence="1" id="KW-0802">TPR repeat</keyword>
<dbReference type="Pfam" id="PF01075">
    <property type="entry name" value="Glyco_transf_9"/>
    <property type="match status" value="1"/>
</dbReference>
<organism evidence="2 3">
    <name type="scientific">Trinickia violacea</name>
    <dbReference type="NCBI Taxonomy" id="2571746"/>
    <lineage>
        <taxon>Bacteria</taxon>
        <taxon>Pseudomonadati</taxon>
        <taxon>Pseudomonadota</taxon>
        <taxon>Betaproteobacteria</taxon>
        <taxon>Burkholderiales</taxon>
        <taxon>Burkholderiaceae</taxon>
        <taxon>Trinickia</taxon>
    </lineage>
</organism>
<protein>
    <submittedName>
        <fullName evidence="2">Tetratricopeptide repeat protein</fullName>
    </submittedName>
</protein>
<gene>
    <name evidence="2" type="ORF">FAZ95_27795</name>
</gene>
<dbReference type="PROSITE" id="PS50005">
    <property type="entry name" value="TPR"/>
    <property type="match status" value="2"/>
</dbReference>
<evidence type="ECO:0000313" key="2">
    <source>
        <dbReference type="EMBL" id="QCP52912.1"/>
    </source>
</evidence>
<feature type="repeat" description="TPR" evidence="1">
    <location>
        <begin position="214"/>
        <end position="247"/>
    </location>
</feature>
<dbReference type="GO" id="GO:0097363">
    <property type="term" value="F:protein O-acetylglucosaminyltransferase activity"/>
    <property type="evidence" value="ECO:0007669"/>
    <property type="project" value="TreeGrafter"/>
</dbReference>
<dbReference type="Pfam" id="PF13432">
    <property type="entry name" value="TPR_16"/>
    <property type="match status" value="1"/>
</dbReference>
<dbReference type="KEGG" id="tvl:FAZ95_27795"/>
<dbReference type="Pfam" id="PF14559">
    <property type="entry name" value="TPR_19"/>
    <property type="match status" value="1"/>
</dbReference>
<dbReference type="SMART" id="SM00028">
    <property type="entry name" value="TPR"/>
    <property type="match status" value="7"/>
</dbReference>
<keyword evidence="3" id="KW-1185">Reference proteome</keyword>
<accession>A0A4P8IUW4</accession>
<dbReference type="AlphaFoldDB" id="A0A4P8IUW4"/>
<dbReference type="GO" id="GO:0006493">
    <property type="term" value="P:protein O-linked glycosylation"/>
    <property type="evidence" value="ECO:0007669"/>
    <property type="project" value="InterPro"/>
</dbReference>
<evidence type="ECO:0000256" key="1">
    <source>
        <dbReference type="PROSITE-ProRule" id="PRU00339"/>
    </source>
</evidence>
<dbReference type="SUPFAM" id="SSF48452">
    <property type="entry name" value="TPR-like"/>
    <property type="match status" value="1"/>
</dbReference>
<reference evidence="2 3" key="1">
    <citation type="submission" date="2019-05" db="EMBL/GenBank/DDBJ databases">
        <title>Burkholderia sp. DHOD12, isolated from subtropical forest soil.</title>
        <authorList>
            <person name="Gao Z.-H."/>
            <person name="Qiu L.-H."/>
        </authorList>
    </citation>
    <scope>NUCLEOTIDE SEQUENCE [LARGE SCALE GENOMIC DNA]</scope>
    <source>
        <strain evidence="2 3">DHOD12</strain>
    </source>
</reference>